<evidence type="ECO:0000313" key="2">
    <source>
        <dbReference type="Proteomes" id="UP000694415"/>
    </source>
</evidence>
<sequence>MLQEGLVCNLQKLTFLQYSAEGRALEGETTQGPQITVILAEFVIDLPVQSSNDMPFPKERAIACIPLNLMLPLCTVLILFGMD</sequence>
<keyword evidence="2" id="KW-1185">Reference proteome</keyword>
<dbReference type="Proteomes" id="UP000694415">
    <property type="component" value="Unplaced"/>
</dbReference>
<reference evidence="1" key="2">
    <citation type="submission" date="2025-09" db="UniProtKB">
        <authorList>
            <consortium name="Ensembl"/>
        </authorList>
    </citation>
    <scope>IDENTIFICATION</scope>
</reference>
<dbReference type="Ensembl" id="ENSMSIT00000019180.1">
    <property type="protein sequence ID" value="ENSMSIP00000015096.1"/>
    <property type="gene ID" value="ENSMSIG00000012974.1"/>
</dbReference>
<reference evidence="1" key="1">
    <citation type="submission" date="2025-08" db="UniProtKB">
        <authorList>
            <consortium name="Ensembl"/>
        </authorList>
    </citation>
    <scope>IDENTIFICATION</scope>
</reference>
<dbReference type="AlphaFoldDB" id="A0A8C6MV24"/>
<protein>
    <submittedName>
        <fullName evidence="1">Uncharacterized protein</fullName>
    </submittedName>
</protein>
<organism evidence="1 2">
    <name type="scientific">Mus spicilegus</name>
    <name type="common">Mound-building mouse</name>
    <dbReference type="NCBI Taxonomy" id="10103"/>
    <lineage>
        <taxon>Eukaryota</taxon>
        <taxon>Metazoa</taxon>
        <taxon>Chordata</taxon>
        <taxon>Craniata</taxon>
        <taxon>Vertebrata</taxon>
        <taxon>Euteleostomi</taxon>
        <taxon>Mammalia</taxon>
        <taxon>Eutheria</taxon>
        <taxon>Euarchontoglires</taxon>
        <taxon>Glires</taxon>
        <taxon>Rodentia</taxon>
        <taxon>Myomorpha</taxon>
        <taxon>Muroidea</taxon>
        <taxon>Muridae</taxon>
        <taxon>Murinae</taxon>
        <taxon>Mus</taxon>
        <taxon>Mus</taxon>
    </lineage>
</organism>
<name>A0A8C6MV24_MUSSI</name>
<evidence type="ECO:0000313" key="1">
    <source>
        <dbReference type="Ensembl" id="ENSMSIP00000015096.1"/>
    </source>
</evidence>
<proteinExistence type="predicted"/>
<accession>A0A8C6MV24</accession>